<protein>
    <submittedName>
        <fullName evidence="3">Multiple sugar transport system substrate-binding protein</fullName>
    </submittedName>
</protein>
<dbReference type="PANTHER" id="PTHR43649">
    <property type="entry name" value="ARABINOSE-BINDING PROTEIN-RELATED"/>
    <property type="match status" value="1"/>
</dbReference>
<evidence type="ECO:0000313" key="4">
    <source>
        <dbReference type="Proteomes" id="UP001229346"/>
    </source>
</evidence>
<dbReference type="InterPro" id="IPR006059">
    <property type="entry name" value="SBP"/>
</dbReference>
<sequence>MKKKMAFLLVAVLVLTSLLAACSGSGSGSKTDPTSAPNNPDTSNPDATDQPVAKELEGTLEFWTFDGEGAQRFADGFMALHPKVKINVTNPGWNELPANLKNTIAAGSGAPDVAYIAGGTFAELRDGEGLTDLLEFGLGDYEADFPKGNWEYWKSLDGKKMLGMPFDYTPTVTFYRHDLLENAGYPSDPAELYEFMKDPNNVIEMGEALKAQGVYLFEFDKTPVDNQTAAYAFFDRDLNYVRNNDAFAQALDLSKKVKQLGLAMNKSAIWSDDGKALTSTGKVAMLFYGPWYQGGLADLGEDQLGKWKVTGLPLGVNAGGAGSTLVLPAQGKQKELAYEFVKWSLATTEGNETWIAGNQTPGFLPAYELDSYLNKTQPLTGDQKMNQVYYELVKRIEGFKFATPVDTQANDIFNAGIDKALELNSDSKSALQQIQDDTLRALKPELEALKGKMGN</sequence>
<dbReference type="RefSeq" id="WP_307205807.1">
    <property type="nucleotide sequence ID" value="NZ_JAUSSU010000007.1"/>
</dbReference>
<reference evidence="3 4" key="1">
    <citation type="submission" date="2023-07" db="EMBL/GenBank/DDBJ databases">
        <title>Sorghum-associated microbial communities from plants grown in Nebraska, USA.</title>
        <authorList>
            <person name="Schachtman D."/>
        </authorList>
    </citation>
    <scope>NUCLEOTIDE SEQUENCE [LARGE SCALE GENOMIC DNA]</scope>
    <source>
        <strain evidence="3 4">CC482</strain>
    </source>
</reference>
<feature type="region of interest" description="Disordered" evidence="1">
    <location>
        <begin position="24"/>
        <end position="50"/>
    </location>
</feature>
<feature type="compositionally biased region" description="Polar residues" evidence="1">
    <location>
        <begin position="30"/>
        <end position="47"/>
    </location>
</feature>
<dbReference type="SUPFAM" id="SSF53850">
    <property type="entry name" value="Periplasmic binding protein-like II"/>
    <property type="match status" value="1"/>
</dbReference>
<keyword evidence="2" id="KW-0732">Signal</keyword>
<dbReference type="Pfam" id="PF01547">
    <property type="entry name" value="SBP_bac_1"/>
    <property type="match status" value="1"/>
</dbReference>
<keyword evidence="3" id="KW-0813">Transport</keyword>
<dbReference type="EMBL" id="JAUSSU010000007">
    <property type="protein sequence ID" value="MDQ0114466.1"/>
    <property type="molecule type" value="Genomic_DNA"/>
</dbReference>
<name>A0ABT9U496_PAEHA</name>
<dbReference type="Gene3D" id="3.40.190.10">
    <property type="entry name" value="Periplasmic binding protein-like II"/>
    <property type="match status" value="1"/>
</dbReference>
<keyword evidence="3" id="KW-0762">Sugar transport</keyword>
<evidence type="ECO:0000256" key="1">
    <source>
        <dbReference type="SAM" id="MobiDB-lite"/>
    </source>
</evidence>
<gene>
    <name evidence="3" type="ORF">J2T15_003921</name>
</gene>
<evidence type="ECO:0000256" key="2">
    <source>
        <dbReference type="SAM" id="SignalP"/>
    </source>
</evidence>
<keyword evidence="4" id="KW-1185">Reference proteome</keyword>
<feature type="chain" id="PRO_5046116818" evidence="2">
    <location>
        <begin position="21"/>
        <end position="455"/>
    </location>
</feature>
<dbReference type="PANTHER" id="PTHR43649:SF12">
    <property type="entry name" value="DIACETYLCHITOBIOSE BINDING PROTEIN DASA"/>
    <property type="match status" value="1"/>
</dbReference>
<evidence type="ECO:0000313" key="3">
    <source>
        <dbReference type="EMBL" id="MDQ0114466.1"/>
    </source>
</evidence>
<dbReference type="PROSITE" id="PS51257">
    <property type="entry name" value="PROKAR_LIPOPROTEIN"/>
    <property type="match status" value="1"/>
</dbReference>
<feature type="signal peptide" evidence="2">
    <location>
        <begin position="1"/>
        <end position="20"/>
    </location>
</feature>
<proteinExistence type="predicted"/>
<dbReference type="Proteomes" id="UP001229346">
    <property type="component" value="Unassembled WGS sequence"/>
</dbReference>
<comment type="caution">
    <text evidence="3">The sequence shown here is derived from an EMBL/GenBank/DDBJ whole genome shotgun (WGS) entry which is preliminary data.</text>
</comment>
<dbReference type="InterPro" id="IPR050490">
    <property type="entry name" value="Bact_solute-bd_prot1"/>
</dbReference>
<organism evidence="3 4">
    <name type="scientific">Paenibacillus harenae</name>
    <dbReference type="NCBI Taxonomy" id="306543"/>
    <lineage>
        <taxon>Bacteria</taxon>
        <taxon>Bacillati</taxon>
        <taxon>Bacillota</taxon>
        <taxon>Bacilli</taxon>
        <taxon>Bacillales</taxon>
        <taxon>Paenibacillaceae</taxon>
        <taxon>Paenibacillus</taxon>
    </lineage>
</organism>
<accession>A0ABT9U496</accession>